<evidence type="ECO:0000256" key="11">
    <source>
        <dbReference type="ARBA" id="ARBA00022726"/>
    </source>
</evidence>
<comment type="catalytic activity">
    <reaction evidence="1">
        <text>AMP + diphosphate = 5-phospho-alpha-D-ribose 1-diphosphate + adenine</text>
        <dbReference type="Rhea" id="RHEA:16609"/>
        <dbReference type="ChEBI" id="CHEBI:16708"/>
        <dbReference type="ChEBI" id="CHEBI:33019"/>
        <dbReference type="ChEBI" id="CHEBI:58017"/>
        <dbReference type="ChEBI" id="CHEBI:456215"/>
        <dbReference type="EC" id="2.4.2.7"/>
    </reaction>
</comment>
<sequence length="205" mass="21968">MDPAGNSMDQTHTDDERLRQVAACIPIVPFKGVSFYDIGGLLASPVDFAICMDLLVAHVEPFANRITSIGCFDARGFLLGPVIAMRLKKKLFMLRKPNKMPRVSHSVRYGKEYAGDDPNGGDDGLCIQEGAVVAGDQVLLIDDLLATGGTMAAGVDLVKQCGGQVLACGCLIELGVLQGRQRILSRHPGTTIFHLLSENLWAATS</sequence>
<reference evidence="14 15" key="2">
    <citation type="submission" date="2018-08" db="EMBL/GenBank/DDBJ databases">
        <title>Aphanomyces genome sequencing and annotation.</title>
        <authorList>
            <person name="Minardi D."/>
            <person name="Oidtmann B."/>
            <person name="Van Der Giezen M."/>
            <person name="Studholme D.J."/>
        </authorList>
    </citation>
    <scope>NUCLEOTIDE SEQUENCE [LARGE SCALE GENOMIC DNA]</scope>
    <source>
        <strain evidence="14 15">NJM0002</strain>
    </source>
</reference>
<dbReference type="OrthoDB" id="363185at2759"/>
<dbReference type="PANTHER" id="PTHR11776:SF7">
    <property type="entry name" value="PHOSPHORIBOSYLTRANSFERASE DOMAIN-CONTAINING PROTEIN"/>
    <property type="match status" value="1"/>
</dbReference>
<dbReference type="Proteomes" id="UP000285060">
    <property type="component" value="Unassembled WGS sequence"/>
</dbReference>
<dbReference type="SUPFAM" id="SSF53271">
    <property type="entry name" value="PRTase-like"/>
    <property type="match status" value="1"/>
</dbReference>
<dbReference type="AlphaFoldDB" id="A0A024U690"/>
<evidence type="ECO:0000256" key="4">
    <source>
        <dbReference type="ARBA" id="ARBA00004659"/>
    </source>
</evidence>
<dbReference type="EMBL" id="KI913962">
    <property type="protein sequence ID" value="ETW01794.1"/>
    <property type="molecule type" value="Genomic_DNA"/>
</dbReference>
<gene>
    <name evidence="14" type="ORF">DYB32_004181</name>
    <name evidence="13" type="ORF">H310_06373</name>
</gene>
<dbReference type="EMBL" id="QUSY01000041">
    <property type="protein sequence ID" value="RHY34169.1"/>
    <property type="molecule type" value="Genomic_DNA"/>
</dbReference>
<evidence type="ECO:0000256" key="7">
    <source>
        <dbReference type="ARBA" id="ARBA00011893"/>
    </source>
</evidence>
<dbReference type="GO" id="GO:0005737">
    <property type="term" value="C:cytoplasm"/>
    <property type="evidence" value="ECO:0007669"/>
    <property type="project" value="UniProtKB-SubCell"/>
</dbReference>
<evidence type="ECO:0000313" key="13">
    <source>
        <dbReference type="EMBL" id="ETW01794.1"/>
    </source>
</evidence>
<accession>A0A024U690</accession>
<dbReference type="InterPro" id="IPR050120">
    <property type="entry name" value="Adenine_PRTase"/>
</dbReference>
<dbReference type="Gene3D" id="3.40.50.2020">
    <property type="match status" value="1"/>
</dbReference>
<dbReference type="RefSeq" id="XP_008869642.1">
    <property type="nucleotide sequence ID" value="XM_008871420.1"/>
</dbReference>
<keyword evidence="15" id="KW-1185">Reference proteome</keyword>
<dbReference type="NCBIfam" id="NF002636">
    <property type="entry name" value="PRK02304.1-5"/>
    <property type="match status" value="1"/>
</dbReference>
<comment type="pathway">
    <text evidence="4">Purine metabolism; AMP biosynthesis via salvage pathway; AMP from adenine: step 1/1.</text>
</comment>
<dbReference type="RefSeq" id="XP_008869643.1">
    <property type="nucleotide sequence ID" value="XM_008871421.1"/>
</dbReference>
<dbReference type="VEuPathDB" id="FungiDB:H310_06373"/>
<evidence type="ECO:0000259" key="12">
    <source>
        <dbReference type="Pfam" id="PF00156"/>
    </source>
</evidence>
<evidence type="ECO:0000256" key="2">
    <source>
        <dbReference type="ARBA" id="ARBA00003968"/>
    </source>
</evidence>
<feature type="domain" description="Phosphoribosyltransferase" evidence="12">
    <location>
        <begin position="48"/>
        <end position="173"/>
    </location>
</feature>
<evidence type="ECO:0000256" key="6">
    <source>
        <dbReference type="ARBA" id="ARBA00011738"/>
    </source>
</evidence>
<dbReference type="PANTHER" id="PTHR11776">
    <property type="entry name" value="ADENINE PHOSPHORIBOSYLTRANSFERASE"/>
    <property type="match status" value="1"/>
</dbReference>
<comment type="similarity">
    <text evidence="5">Belongs to the purine/pyrimidine phosphoribosyltransferase family.</text>
</comment>
<evidence type="ECO:0000256" key="1">
    <source>
        <dbReference type="ARBA" id="ARBA00000868"/>
    </source>
</evidence>
<evidence type="ECO:0000256" key="8">
    <source>
        <dbReference type="ARBA" id="ARBA00022490"/>
    </source>
</evidence>
<dbReference type="eggNOG" id="KOG1712">
    <property type="taxonomic scope" value="Eukaryota"/>
</dbReference>
<comment type="subunit">
    <text evidence="6">Homodimer.</text>
</comment>
<dbReference type="InterPro" id="IPR000836">
    <property type="entry name" value="PRTase_dom"/>
</dbReference>
<evidence type="ECO:0000256" key="10">
    <source>
        <dbReference type="ARBA" id="ARBA00022679"/>
    </source>
</evidence>
<comment type="subcellular location">
    <subcellularLocation>
        <location evidence="3">Cytoplasm</location>
    </subcellularLocation>
</comment>
<proteinExistence type="inferred from homology"/>
<keyword evidence="10 13" id="KW-0808">Transferase</keyword>
<protein>
    <recommendedName>
        <fullName evidence="7">adenine phosphoribosyltransferase</fullName>
        <ecNumber evidence="7">2.4.2.7</ecNumber>
    </recommendedName>
</protein>
<dbReference type="STRING" id="157072.A0A024U690"/>
<dbReference type="EC" id="2.4.2.7" evidence="7"/>
<evidence type="ECO:0000313" key="15">
    <source>
        <dbReference type="Proteomes" id="UP000285060"/>
    </source>
</evidence>
<keyword evidence="8" id="KW-0963">Cytoplasm</keyword>
<dbReference type="GO" id="GO:0003999">
    <property type="term" value="F:adenine phosphoribosyltransferase activity"/>
    <property type="evidence" value="ECO:0007669"/>
    <property type="project" value="UniProtKB-EC"/>
</dbReference>
<keyword evidence="11" id="KW-0660">Purine salvage</keyword>
<dbReference type="GO" id="GO:0006166">
    <property type="term" value="P:purine ribonucleoside salvage"/>
    <property type="evidence" value="ECO:0007669"/>
    <property type="project" value="UniProtKB-KW"/>
</dbReference>
<organism evidence="13">
    <name type="scientific">Aphanomyces invadans</name>
    <dbReference type="NCBI Taxonomy" id="157072"/>
    <lineage>
        <taxon>Eukaryota</taxon>
        <taxon>Sar</taxon>
        <taxon>Stramenopiles</taxon>
        <taxon>Oomycota</taxon>
        <taxon>Saprolegniomycetes</taxon>
        <taxon>Saprolegniales</taxon>
        <taxon>Verrucalvaceae</taxon>
        <taxon>Aphanomyces</taxon>
    </lineage>
</organism>
<name>A0A024U690_9STRA</name>
<keyword evidence="9 13" id="KW-0328">Glycosyltransferase</keyword>
<evidence type="ECO:0000256" key="9">
    <source>
        <dbReference type="ARBA" id="ARBA00022676"/>
    </source>
</evidence>
<evidence type="ECO:0000256" key="5">
    <source>
        <dbReference type="ARBA" id="ARBA00008391"/>
    </source>
</evidence>
<dbReference type="GeneID" id="20083423"/>
<dbReference type="Pfam" id="PF00156">
    <property type="entry name" value="Pribosyltran"/>
    <property type="match status" value="1"/>
</dbReference>
<dbReference type="FunFam" id="3.40.50.2020:FF:000004">
    <property type="entry name" value="Adenine phosphoribosyltransferase"/>
    <property type="match status" value="1"/>
</dbReference>
<reference evidence="13" key="1">
    <citation type="submission" date="2013-12" db="EMBL/GenBank/DDBJ databases">
        <title>The Genome Sequence of Aphanomyces invadans NJM9701.</title>
        <authorList>
            <consortium name="The Broad Institute Genomics Platform"/>
            <person name="Russ C."/>
            <person name="Tyler B."/>
            <person name="van West P."/>
            <person name="Dieguez-Uribeondo J."/>
            <person name="Young S.K."/>
            <person name="Zeng Q."/>
            <person name="Gargeya S."/>
            <person name="Fitzgerald M."/>
            <person name="Abouelleil A."/>
            <person name="Alvarado L."/>
            <person name="Chapman S.B."/>
            <person name="Gainer-Dewar J."/>
            <person name="Goldberg J."/>
            <person name="Griggs A."/>
            <person name="Gujja S."/>
            <person name="Hansen M."/>
            <person name="Howarth C."/>
            <person name="Imamovic A."/>
            <person name="Ireland A."/>
            <person name="Larimer J."/>
            <person name="McCowan C."/>
            <person name="Murphy C."/>
            <person name="Pearson M."/>
            <person name="Poon T.W."/>
            <person name="Priest M."/>
            <person name="Roberts A."/>
            <person name="Saif S."/>
            <person name="Shea T."/>
            <person name="Sykes S."/>
            <person name="Wortman J."/>
            <person name="Nusbaum C."/>
            <person name="Birren B."/>
        </authorList>
    </citation>
    <scope>NUCLEOTIDE SEQUENCE [LARGE SCALE GENOMIC DNA]</scope>
    <source>
        <strain evidence="13">NJM9701</strain>
    </source>
</reference>
<comment type="function">
    <text evidence="2">Catalyzes a salvage reaction resulting in the formation of AMP, that is energically less costly than de novo synthesis.</text>
</comment>
<dbReference type="CDD" id="cd06223">
    <property type="entry name" value="PRTases_typeI"/>
    <property type="match status" value="1"/>
</dbReference>
<evidence type="ECO:0000313" key="14">
    <source>
        <dbReference type="EMBL" id="RHY34169.1"/>
    </source>
</evidence>
<dbReference type="InterPro" id="IPR029057">
    <property type="entry name" value="PRTase-like"/>
</dbReference>
<evidence type="ECO:0000256" key="3">
    <source>
        <dbReference type="ARBA" id="ARBA00004496"/>
    </source>
</evidence>
<dbReference type="EMBL" id="KI913962">
    <property type="protein sequence ID" value="ETW01795.1"/>
    <property type="molecule type" value="Genomic_DNA"/>
</dbReference>